<keyword evidence="3 7" id="KW-0479">Metal-binding</keyword>
<comment type="subcellular location">
    <subcellularLocation>
        <location evidence="1">Cytoplasm</location>
    </subcellularLocation>
</comment>
<dbReference type="GO" id="GO:0005938">
    <property type="term" value="C:cell cortex"/>
    <property type="evidence" value="ECO:0007669"/>
    <property type="project" value="EnsemblProtists"/>
</dbReference>
<keyword evidence="10" id="KW-1185">Reference proteome</keyword>
<dbReference type="InParanoid" id="F0ZJ50"/>
<dbReference type="PROSITE" id="PS00478">
    <property type="entry name" value="LIM_DOMAIN_1"/>
    <property type="match status" value="1"/>
</dbReference>
<dbReference type="STRING" id="5786.F0ZJ50"/>
<dbReference type="OrthoDB" id="1679758at2759"/>
<keyword evidence="4 7" id="KW-0862">Zinc</keyword>
<keyword evidence="5 7" id="KW-0440">LIM domain</keyword>
<dbReference type="GO" id="GO:0005886">
    <property type="term" value="C:plasma membrane"/>
    <property type="evidence" value="ECO:0000318"/>
    <property type="project" value="GO_Central"/>
</dbReference>
<evidence type="ECO:0000256" key="2">
    <source>
        <dbReference type="ARBA" id="ARBA00022490"/>
    </source>
</evidence>
<sequence>MSSLGKCARCNKTVYNVEGFTAVKKCFHRSCFKCKVCNWQLTLTSYKSINDEIYCANHYPVNGFSNQGEQRCAEITNINIFLFLDAPKLDTVNNQVRGEGEKPNTGVSDLVTANALKAPKLDTVNNQVRGDGDKPNTGVNDLVTANALKAPKLDVVNQQIYNTSGEKPSIDLETISINKATSAPKLDVQSGYQKTSAH</sequence>
<dbReference type="Pfam" id="PF00412">
    <property type="entry name" value="LIM"/>
    <property type="match status" value="1"/>
</dbReference>
<reference evidence="10" key="1">
    <citation type="journal article" date="2011" name="Genome Biol.">
        <title>Comparative genomics of the social amoebae Dictyostelium discoideum and Dictyostelium purpureum.</title>
        <authorList>
            <consortium name="US DOE Joint Genome Institute (JGI-PGF)"/>
            <person name="Sucgang R."/>
            <person name="Kuo A."/>
            <person name="Tian X."/>
            <person name="Salerno W."/>
            <person name="Parikh A."/>
            <person name="Feasley C.L."/>
            <person name="Dalin E."/>
            <person name="Tu H."/>
            <person name="Huang E."/>
            <person name="Barry K."/>
            <person name="Lindquist E."/>
            <person name="Shapiro H."/>
            <person name="Bruce D."/>
            <person name="Schmutz J."/>
            <person name="Salamov A."/>
            <person name="Fey P."/>
            <person name="Gaudet P."/>
            <person name="Anjard C."/>
            <person name="Babu M.M."/>
            <person name="Basu S."/>
            <person name="Bushmanova Y."/>
            <person name="van der Wel H."/>
            <person name="Katoh-Kurasawa M."/>
            <person name="Dinh C."/>
            <person name="Coutinho P.M."/>
            <person name="Saito T."/>
            <person name="Elias M."/>
            <person name="Schaap P."/>
            <person name="Kay R.R."/>
            <person name="Henrissat B."/>
            <person name="Eichinger L."/>
            <person name="Rivero F."/>
            <person name="Putnam N.H."/>
            <person name="West C.M."/>
            <person name="Loomis W.F."/>
            <person name="Chisholm R.L."/>
            <person name="Shaulsky G."/>
            <person name="Strassmann J.E."/>
            <person name="Queller D.C."/>
            <person name="Kuspa A."/>
            <person name="Grigoriev I.V."/>
        </authorList>
    </citation>
    <scope>NUCLEOTIDE SEQUENCE [LARGE SCALE GENOMIC DNA]</scope>
    <source>
        <strain evidence="10">QSDP1</strain>
    </source>
</reference>
<evidence type="ECO:0000256" key="3">
    <source>
        <dbReference type="ARBA" id="ARBA00022723"/>
    </source>
</evidence>
<dbReference type="VEuPathDB" id="AmoebaDB:DICPUDRAFT_32515"/>
<evidence type="ECO:0000313" key="9">
    <source>
        <dbReference type="EMBL" id="EGC36014.1"/>
    </source>
</evidence>
<dbReference type="GO" id="GO:0031941">
    <property type="term" value="C:filamentous actin"/>
    <property type="evidence" value="ECO:0007669"/>
    <property type="project" value="EnsemblProtists"/>
</dbReference>
<evidence type="ECO:0000259" key="8">
    <source>
        <dbReference type="PROSITE" id="PS50023"/>
    </source>
</evidence>
<proteinExistence type="inferred from homology"/>
<evidence type="ECO:0000256" key="1">
    <source>
        <dbReference type="ARBA" id="ARBA00004496"/>
    </source>
</evidence>
<dbReference type="RefSeq" id="XP_003287452.1">
    <property type="nucleotide sequence ID" value="XM_003287404.1"/>
</dbReference>
<dbReference type="FunFam" id="2.10.110.10:FF:000108">
    <property type="entry name" value="LIM domain containing protein"/>
    <property type="match status" value="1"/>
</dbReference>
<dbReference type="Gene3D" id="2.10.110.10">
    <property type="entry name" value="Cysteine Rich Protein"/>
    <property type="match status" value="1"/>
</dbReference>
<dbReference type="GO" id="GO:0044354">
    <property type="term" value="C:macropinosome"/>
    <property type="evidence" value="ECO:0007669"/>
    <property type="project" value="EnsemblProtists"/>
</dbReference>
<name>F0ZJ50_DICPU</name>
<dbReference type="eggNOG" id="KOG1700">
    <property type="taxonomic scope" value="Eukaryota"/>
</dbReference>
<dbReference type="GeneID" id="10500337"/>
<dbReference type="KEGG" id="dpp:DICPUDRAFT_32515"/>
<dbReference type="GO" id="GO:0006970">
    <property type="term" value="P:response to osmotic stress"/>
    <property type="evidence" value="ECO:0007669"/>
    <property type="project" value="EnsemblProtists"/>
</dbReference>
<keyword evidence="2" id="KW-0963">Cytoplasm</keyword>
<dbReference type="GO" id="GO:0030010">
    <property type="term" value="P:establishment of cell polarity"/>
    <property type="evidence" value="ECO:0007669"/>
    <property type="project" value="EnsemblProtists"/>
</dbReference>
<dbReference type="GO" id="GO:0043327">
    <property type="term" value="P:chemotaxis to cAMP"/>
    <property type="evidence" value="ECO:0007669"/>
    <property type="project" value="EnsemblProtists"/>
</dbReference>
<evidence type="ECO:0000256" key="7">
    <source>
        <dbReference type="PROSITE-ProRule" id="PRU00125"/>
    </source>
</evidence>
<comment type="similarity">
    <text evidence="6">Belongs to the transglutaminase-like superfamily.</text>
</comment>
<dbReference type="AlphaFoldDB" id="F0ZJ50"/>
<dbReference type="PROSITE" id="PS50023">
    <property type="entry name" value="LIM_DOMAIN_2"/>
    <property type="match status" value="1"/>
</dbReference>
<dbReference type="Proteomes" id="UP000001064">
    <property type="component" value="Unassembled WGS sequence"/>
</dbReference>
<dbReference type="InterPro" id="IPR001781">
    <property type="entry name" value="Znf_LIM"/>
</dbReference>
<accession>F0ZJ50</accession>
<dbReference type="GO" id="GO:0031143">
    <property type="term" value="C:pseudopodium"/>
    <property type="evidence" value="ECO:0007669"/>
    <property type="project" value="EnsemblProtists"/>
</dbReference>
<dbReference type="GO" id="GO:0001891">
    <property type="term" value="C:phagocytic cup"/>
    <property type="evidence" value="ECO:0007669"/>
    <property type="project" value="EnsemblProtists"/>
</dbReference>
<dbReference type="GO" id="GO:0051017">
    <property type="term" value="P:actin filament bundle assembly"/>
    <property type="evidence" value="ECO:0000318"/>
    <property type="project" value="GO_Central"/>
</dbReference>
<dbReference type="SMART" id="SM00132">
    <property type="entry name" value="LIM"/>
    <property type="match status" value="1"/>
</dbReference>
<evidence type="ECO:0000313" key="10">
    <source>
        <dbReference type="Proteomes" id="UP000001064"/>
    </source>
</evidence>
<dbReference type="EMBL" id="GL871040">
    <property type="protein sequence ID" value="EGC36014.1"/>
    <property type="molecule type" value="Genomic_DNA"/>
</dbReference>
<dbReference type="SUPFAM" id="SSF57716">
    <property type="entry name" value="Glucocorticoid receptor-like (DNA-binding domain)"/>
    <property type="match status" value="2"/>
</dbReference>
<dbReference type="GO" id="GO:0051015">
    <property type="term" value="F:actin filament binding"/>
    <property type="evidence" value="ECO:0000318"/>
    <property type="project" value="GO_Central"/>
</dbReference>
<evidence type="ECO:0000256" key="5">
    <source>
        <dbReference type="ARBA" id="ARBA00023038"/>
    </source>
</evidence>
<dbReference type="FunCoup" id="F0ZJ50">
    <property type="interactions" value="769"/>
</dbReference>
<protein>
    <recommendedName>
        <fullName evidence="8">LIM zinc-binding domain-containing protein</fullName>
    </recommendedName>
</protein>
<evidence type="ECO:0000256" key="6">
    <source>
        <dbReference type="ARBA" id="ARBA00061626"/>
    </source>
</evidence>
<dbReference type="CDD" id="cd09358">
    <property type="entry name" value="LIM_Mical_like"/>
    <property type="match status" value="1"/>
</dbReference>
<dbReference type="OMA" id="CANHYPV"/>
<feature type="domain" description="LIM zinc-binding" evidence="8">
    <location>
        <begin position="5"/>
        <end position="65"/>
    </location>
</feature>
<evidence type="ECO:0000256" key="4">
    <source>
        <dbReference type="ARBA" id="ARBA00022833"/>
    </source>
</evidence>
<gene>
    <name evidence="9" type="ORF">DICPUDRAFT_32515</name>
</gene>
<dbReference type="GO" id="GO:0046872">
    <property type="term" value="F:metal ion binding"/>
    <property type="evidence" value="ECO:0007669"/>
    <property type="project" value="UniProtKB-KW"/>
</dbReference>
<dbReference type="PANTHER" id="PTHR24206">
    <property type="entry name" value="OS06G0237300 PROTEIN"/>
    <property type="match status" value="1"/>
</dbReference>
<organism evidence="9 10">
    <name type="scientific">Dictyostelium purpureum</name>
    <name type="common">Slime mold</name>
    <dbReference type="NCBI Taxonomy" id="5786"/>
    <lineage>
        <taxon>Eukaryota</taxon>
        <taxon>Amoebozoa</taxon>
        <taxon>Evosea</taxon>
        <taxon>Eumycetozoa</taxon>
        <taxon>Dictyostelia</taxon>
        <taxon>Dictyosteliales</taxon>
        <taxon>Dictyosteliaceae</taxon>
        <taxon>Dictyostelium</taxon>
    </lineage>
</organism>
<dbReference type="GO" id="GO:0015629">
    <property type="term" value="C:actin cytoskeleton"/>
    <property type="evidence" value="ECO:0000318"/>
    <property type="project" value="GO_Central"/>
</dbReference>